<protein>
    <submittedName>
        <fullName evidence="2">Uncharacterized protein</fullName>
    </submittedName>
</protein>
<reference evidence="2 3" key="2">
    <citation type="submission" date="2014-03" db="EMBL/GenBank/DDBJ databases">
        <title>Draft Genome Sequences of Four Burkholderia Strains.</title>
        <authorList>
            <person name="Liu X.Y."/>
            <person name="Li C.X."/>
            <person name="Xu J.H."/>
        </authorList>
    </citation>
    <scope>NUCLEOTIDE SEQUENCE [LARGE SCALE GENOMIC DNA]</scope>
    <source>
        <strain evidence="2 3">R27</strain>
    </source>
</reference>
<name>A0A069P7J5_9BURK</name>
<dbReference type="STRING" id="1071679.BG57_25050"/>
<evidence type="ECO:0000313" key="1">
    <source>
        <dbReference type="EMBL" id="GGD86925.1"/>
    </source>
</evidence>
<dbReference type="EMBL" id="JFHE01000005">
    <property type="protein sequence ID" value="KDR35864.1"/>
    <property type="molecule type" value="Genomic_DNA"/>
</dbReference>
<gene>
    <name evidence="2" type="ORF">BG57_25050</name>
    <name evidence="1" type="ORF">GCM10010985_46950</name>
</gene>
<comment type="caution">
    <text evidence="2">The sequence shown here is derived from an EMBL/GenBank/DDBJ whole genome shotgun (WGS) entry which is preliminary data.</text>
</comment>
<dbReference type="Proteomes" id="UP000597138">
    <property type="component" value="Unassembled WGS sequence"/>
</dbReference>
<keyword evidence="4" id="KW-1185">Reference proteome</keyword>
<sequence>MHPKDLAAHKCSRKLLANAPRFRKLVRNSLPKPFNRLGRQGSQTTDLLAVSDDHRVLFMWHDGPERTDRSFYGYLLSVASNGDMFPLFEFHYHPTHKGLHCKMPCETSANYRNRLLPGAPELNLKPARDFDPASEQDRVTLIKVFCKAVGIETMFEDDRQAKLWN</sequence>
<dbReference type="eggNOG" id="ENOG5030WTR">
    <property type="taxonomic scope" value="Bacteria"/>
</dbReference>
<accession>A0A069P7J5</accession>
<evidence type="ECO:0000313" key="3">
    <source>
        <dbReference type="Proteomes" id="UP000027439"/>
    </source>
</evidence>
<dbReference type="OrthoDB" id="9130306at2"/>
<dbReference type="Proteomes" id="UP000027439">
    <property type="component" value="Unassembled WGS sequence"/>
</dbReference>
<evidence type="ECO:0000313" key="2">
    <source>
        <dbReference type="EMBL" id="KDR35864.1"/>
    </source>
</evidence>
<proteinExistence type="predicted"/>
<organism evidence="2 3">
    <name type="scientific">Caballeronia grimmiae</name>
    <dbReference type="NCBI Taxonomy" id="1071679"/>
    <lineage>
        <taxon>Bacteria</taxon>
        <taxon>Pseudomonadati</taxon>
        <taxon>Pseudomonadota</taxon>
        <taxon>Betaproteobacteria</taxon>
        <taxon>Burkholderiales</taxon>
        <taxon>Burkholderiaceae</taxon>
        <taxon>Caballeronia</taxon>
    </lineage>
</organism>
<dbReference type="EMBL" id="BMEG01000009">
    <property type="protein sequence ID" value="GGD86925.1"/>
    <property type="molecule type" value="Genomic_DNA"/>
</dbReference>
<dbReference type="AlphaFoldDB" id="A0A069P7J5"/>
<dbReference type="RefSeq" id="WP_052005670.1">
    <property type="nucleotide sequence ID" value="NZ_BMEG01000009.1"/>
</dbReference>
<reference evidence="1" key="1">
    <citation type="journal article" date="2014" name="Int. J. Syst. Evol. Microbiol.">
        <title>Complete genome of a new Firmicutes species belonging to the dominant human colonic microbiota ('Ruminococcus bicirculans') reveals two chromosomes and a selective capacity to utilize plant glucans.</title>
        <authorList>
            <consortium name="NISC Comparative Sequencing Program"/>
            <person name="Wegmann U."/>
            <person name="Louis P."/>
            <person name="Goesmann A."/>
            <person name="Henrissat B."/>
            <person name="Duncan S.H."/>
            <person name="Flint H.J."/>
        </authorList>
    </citation>
    <scope>NUCLEOTIDE SEQUENCE</scope>
    <source>
        <strain evidence="1">CGMCC 1.11013</strain>
    </source>
</reference>
<reference evidence="1" key="4">
    <citation type="submission" date="2024-05" db="EMBL/GenBank/DDBJ databases">
        <authorList>
            <person name="Sun Q."/>
            <person name="Zhou Y."/>
        </authorList>
    </citation>
    <scope>NUCLEOTIDE SEQUENCE</scope>
    <source>
        <strain evidence="1">CGMCC 1.11013</strain>
    </source>
</reference>
<reference evidence="4" key="3">
    <citation type="journal article" date="2019" name="Int. J. Syst. Evol. Microbiol.">
        <title>The Global Catalogue of Microorganisms (GCM) 10K type strain sequencing project: providing services to taxonomists for standard genome sequencing and annotation.</title>
        <authorList>
            <consortium name="The Broad Institute Genomics Platform"/>
            <consortium name="The Broad Institute Genome Sequencing Center for Infectious Disease"/>
            <person name="Wu L."/>
            <person name="Ma J."/>
        </authorList>
    </citation>
    <scope>NUCLEOTIDE SEQUENCE [LARGE SCALE GENOMIC DNA]</scope>
    <source>
        <strain evidence="4">CGMCC 1.11013</strain>
    </source>
</reference>
<evidence type="ECO:0000313" key="4">
    <source>
        <dbReference type="Proteomes" id="UP000597138"/>
    </source>
</evidence>